<evidence type="ECO:0000259" key="3">
    <source>
        <dbReference type="SMART" id="SM00829"/>
    </source>
</evidence>
<proteinExistence type="predicted"/>
<dbReference type="InterPro" id="IPR020843">
    <property type="entry name" value="ER"/>
</dbReference>
<feature type="compositionally biased region" description="Low complexity" evidence="2">
    <location>
        <begin position="1"/>
        <end position="13"/>
    </location>
</feature>
<evidence type="ECO:0000256" key="2">
    <source>
        <dbReference type="SAM" id="MobiDB-lite"/>
    </source>
</evidence>
<protein>
    <recommendedName>
        <fullName evidence="3">Enoyl reductase (ER) domain-containing protein</fullName>
    </recommendedName>
</protein>
<dbReference type="Proteomes" id="UP001150569">
    <property type="component" value="Unassembled WGS sequence"/>
</dbReference>
<dbReference type="Gene3D" id="3.90.180.10">
    <property type="entry name" value="Medium-chain alcohol dehydrogenases, catalytic domain"/>
    <property type="match status" value="1"/>
</dbReference>
<sequence length="391" mass="42503">MAPAATTRSSTAAGKRPAGPPRLLTAPARVQISKYADGEALCARNFTITPITVGPDEVPLHQGEVLVQPVYISVDTNLYFRVDGIWEHKFQLPLLPLGEVVRGFGVGFVLCSKHPDYQSGDRVMGWDLPWASYGAVAGGHALISLRDQLSSIPTQWFMGVLSMHSFSAWYGLTQVAHAQPGENILISVATGGIGQMAVQLAGIMGLRVVAVVGSNRKVHILRDNPYVAEVFNFFAVSEQVEVLRRLFPQGIDIYFDCVGGAFLDAVLTHLRPHGRVILGGLMSDNGLVRHPSRGVRAIPLLSATSSSITGFMVQDIYQQYYATFVEDLRRLIAQGKIFYRIDLVCGIENGPQAVEGVMASRNLGKCIIQVSEDPTFVRVKADETVSPSRKG</sequence>
<dbReference type="OrthoDB" id="809632at2759"/>
<dbReference type="SUPFAM" id="SSF50129">
    <property type="entry name" value="GroES-like"/>
    <property type="match status" value="1"/>
</dbReference>
<dbReference type="InterPro" id="IPR011032">
    <property type="entry name" value="GroES-like_sf"/>
</dbReference>
<dbReference type="InterPro" id="IPR036291">
    <property type="entry name" value="NAD(P)-bd_dom_sf"/>
</dbReference>
<comment type="caution">
    <text evidence="4">The sequence shown here is derived from an EMBL/GenBank/DDBJ whole genome shotgun (WGS) entry which is preliminary data.</text>
</comment>
<feature type="domain" description="Enoyl reductase (ER)" evidence="3">
    <location>
        <begin position="43"/>
        <end position="368"/>
    </location>
</feature>
<name>A0A9W8DJJ6_9FUNG</name>
<dbReference type="EMBL" id="JANBPT010001014">
    <property type="protein sequence ID" value="KAJ1910723.1"/>
    <property type="molecule type" value="Genomic_DNA"/>
</dbReference>
<dbReference type="SUPFAM" id="SSF51735">
    <property type="entry name" value="NAD(P)-binding Rossmann-fold domains"/>
    <property type="match status" value="1"/>
</dbReference>
<keyword evidence="1" id="KW-0560">Oxidoreductase</keyword>
<dbReference type="PANTHER" id="PTHR43205">
    <property type="entry name" value="PROSTAGLANDIN REDUCTASE"/>
    <property type="match status" value="1"/>
</dbReference>
<dbReference type="Pfam" id="PF00107">
    <property type="entry name" value="ADH_zinc_N"/>
    <property type="match status" value="1"/>
</dbReference>
<organism evidence="4 5">
    <name type="scientific">Tieghemiomyces parasiticus</name>
    <dbReference type="NCBI Taxonomy" id="78921"/>
    <lineage>
        <taxon>Eukaryota</taxon>
        <taxon>Fungi</taxon>
        <taxon>Fungi incertae sedis</taxon>
        <taxon>Zoopagomycota</taxon>
        <taxon>Kickxellomycotina</taxon>
        <taxon>Dimargaritomycetes</taxon>
        <taxon>Dimargaritales</taxon>
        <taxon>Dimargaritaceae</taxon>
        <taxon>Tieghemiomyces</taxon>
    </lineage>
</organism>
<accession>A0A9W8DJJ6</accession>
<dbReference type="InterPro" id="IPR045010">
    <property type="entry name" value="MDR_fam"/>
</dbReference>
<keyword evidence="5" id="KW-1185">Reference proteome</keyword>
<reference evidence="4" key="1">
    <citation type="submission" date="2022-07" db="EMBL/GenBank/DDBJ databases">
        <title>Phylogenomic reconstructions and comparative analyses of Kickxellomycotina fungi.</title>
        <authorList>
            <person name="Reynolds N.K."/>
            <person name="Stajich J.E."/>
            <person name="Barry K."/>
            <person name="Grigoriev I.V."/>
            <person name="Crous P."/>
            <person name="Smith M.E."/>
        </authorList>
    </citation>
    <scope>NUCLEOTIDE SEQUENCE</scope>
    <source>
        <strain evidence="4">RSA 861</strain>
    </source>
</reference>
<dbReference type="SMART" id="SM00829">
    <property type="entry name" value="PKS_ER"/>
    <property type="match status" value="1"/>
</dbReference>
<dbReference type="GO" id="GO:0032440">
    <property type="term" value="F:2-alkenal reductase [NAD(P)H] activity"/>
    <property type="evidence" value="ECO:0007669"/>
    <property type="project" value="TreeGrafter"/>
</dbReference>
<dbReference type="InterPro" id="IPR041694">
    <property type="entry name" value="ADH_N_2"/>
</dbReference>
<evidence type="ECO:0000256" key="1">
    <source>
        <dbReference type="ARBA" id="ARBA00023002"/>
    </source>
</evidence>
<feature type="region of interest" description="Disordered" evidence="2">
    <location>
        <begin position="1"/>
        <end position="22"/>
    </location>
</feature>
<gene>
    <name evidence="4" type="ORF">IWQ60_010503</name>
</gene>
<dbReference type="Gene3D" id="3.40.50.720">
    <property type="entry name" value="NAD(P)-binding Rossmann-like Domain"/>
    <property type="match status" value="1"/>
</dbReference>
<evidence type="ECO:0000313" key="5">
    <source>
        <dbReference type="Proteomes" id="UP001150569"/>
    </source>
</evidence>
<dbReference type="Pfam" id="PF16884">
    <property type="entry name" value="ADH_N_2"/>
    <property type="match status" value="1"/>
</dbReference>
<dbReference type="PANTHER" id="PTHR43205:SF80">
    <property type="entry name" value="2-ALKENAL REDUCTASE (NADP(+)-DEPENDENT)-LIKE"/>
    <property type="match status" value="1"/>
</dbReference>
<dbReference type="CDD" id="cd05288">
    <property type="entry name" value="PGDH"/>
    <property type="match status" value="1"/>
</dbReference>
<dbReference type="InterPro" id="IPR013149">
    <property type="entry name" value="ADH-like_C"/>
</dbReference>
<dbReference type="AlphaFoldDB" id="A0A9W8DJJ6"/>
<evidence type="ECO:0000313" key="4">
    <source>
        <dbReference type="EMBL" id="KAJ1910723.1"/>
    </source>
</evidence>